<dbReference type="EMBL" id="VAJM01000004">
    <property type="protein sequence ID" value="TLM93314.1"/>
    <property type="molecule type" value="Genomic_DNA"/>
</dbReference>
<dbReference type="OrthoDB" id="9789813at2"/>
<name>A0A5R8WRD8_9BACT</name>
<dbReference type="InterPro" id="IPR007351">
    <property type="entry name" value="YjbR"/>
</dbReference>
<evidence type="ECO:0000313" key="2">
    <source>
        <dbReference type="Proteomes" id="UP000305517"/>
    </source>
</evidence>
<evidence type="ECO:0008006" key="3">
    <source>
        <dbReference type="Google" id="ProtNLM"/>
    </source>
</evidence>
<dbReference type="AlphaFoldDB" id="A0A5R8WRD8"/>
<dbReference type="Pfam" id="PF04237">
    <property type="entry name" value="YjbR"/>
    <property type="match status" value="1"/>
</dbReference>
<dbReference type="InterPro" id="IPR058532">
    <property type="entry name" value="YjbR/MT2646/Rv2570-like"/>
</dbReference>
<dbReference type="PANTHER" id="PTHR35145:SF1">
    <property type="entry name" value="CYTOPLASMIC PROTEIN"/>
    <property type="match status" value="1"/>
</dbReference>
<keyword evidence="2" id="KW-1185">Reference proteome</keyword>
<dbReference type="Gene3D" id="3.90.1150.30">
    <property type="match status" value="1"/>
</dbReference>
<dbReference type="SUPFAM" id="SSF142906">
    <property type="entry name" value="YjbR-like"/>
    <property type="match status" value="1"/>
</dbReference>
<comment type="caution">
    <text evidence="1">The sequence shown here is derived from an EMBL/GenBank/DDBJ whole genome shotgun (WGS) entry which is preliminary data.</text>
</comment>
<organism evidence="1 2">
    <name type="scientific">Hymenobacter jeollabukensis</name>
    <dbReference type="NCBI Taxonomy" id="2025313"/>
    <lineage>
        <taxon>Bacteria</taxon>
        <taxon>Pseudomonadati</taxon>
        <taxon>Bacteroidota</taxon>
        <taxon>Cytophagia</taxon>
        <taxon>Cytophagales</taxon>
        <taxon>Hymenobacteraceae</taxon>
        <taxon>Hymenobacter</taxon>
    </lineage>
</organism>
<dbReference type="Proteomes" id="UP000305517">
    <property type="component" value="Unassembled WGS sequence"/>
</dbReference>
<reference evidence="1 2" key="1">
    <citation type="submission" date="2019-05" db="EMBL/GenBank/DDBJ databases">
        <title>Hymenobacter edaphi sp. nov., isolated from abandoned arsenic-contaminated farmland soil.</title>
        <authorList>
            <person name="Nie L."/>
        </authorList>
    </citation>
    <scope>NUCLEOTIDE SEQUENCE [LARGE SCALE GENOMIC DNA]</scope>
    <source>
        <strain evidence="1 2">1-3-3-8</strain>
    </source>
</reference>
<sequence length="115" mass="13140">MTIEDLQTLCHQLPGVTEDIKWDHHLCFNVGGKMFLITSPDEVPPTASFKATPEQFEQLIGQPGFAPASHLARYHWVHLDDVARLNPTRWAQLIRESYRLVVEKLPLKVRKQLGA</sequence>
<dbReference type="InterPro" id="IPR038056">
    <property type="entry name" value="YjbR-like_sf"/>
</dbReference>
<dbReference type="PANTHER" id="PTHR35145">
    <property type="entry name" value="CYTOPLASMIC PROTEIN-RELATED"/>
    <property type="match status" value="1"/>
</dbReference>
<dbReference type="RefSeq" id="WP_138077980.1">
    <property type="nucleotide sequence ID" value="NZ_VAJM01000004.1"/>
</dbReference>
<protein>
    <recommendedName>
        <fullName evidence="3">MmcQ/YjbR family DNA-binding protein</fullName>
    </recommendedName>
</protein>
<accession>A0A5R8WRD8</accession>
<proteinExistence type="predicted"/>
<evidence type="ECO:0000313" key="1">
    <source>
        <dbReference type="EMBL" id="TLM93314.1"/>
    </source>
</evidence>
<gene>
    <name evidence="1" type="ORF">FDY95_11895</name>
</gene>